<feature type="chain" id="PRO_5027821305" description="Fibrobacter succinogenes major paralogous domain-containing protein" evidence="1">
    <location>
        <begin position="24"/>
        <end position="227"/>
    </location>
</feature>
<dbReference type="NCBIfam" id="TIGR02145">
    <property type="entry name" value="Fib_succ_major"/>
    <property type="match status" value="1"/>
</dbReference>
<evidence type="ECO:0000259" key="2">
    <source>
        <dbReference type="Pfam" id="PF09603"/>
    </source>
</evidence>
<keyword evidence="1" id="KW-0732">Signal</keyword>
<gene>
    <name evidence="3" type="ORF">HELGO_WM29055</name>
</gene>
<evidence type="ECO:0000313" key="3">
    <source>
        <dbReference type="EMBL" id="CAA6799272.1"/>
    </source>
</evidence>
<feature type="domain" description="Fibrobacter succinogenes major paralogous" evidence="2">
    <location>
        <begin position="62"/>
        <end position="224"/>
    </location>
</feature>
<reference evidence="3" key="1">
    <citation type="submission" date="2020-01" db="EMBL/GenBank/DDBJ databases">
        <authorList>
            <person name="Meier V. D."/>
            <person name="Meier V D."/>
        </authorList>
    </citation>
    <scope>NUCLEOTIDE SEQUENCE</scope>
    <source>
        <strain evidence="3">HLG_WM_MAG_10</strain>
    </source>
</reference>
<dbReference type="PROSITE" id="PS51257">
    <property type="entry name" value="PROKAR_LIPOPROTEIN"/>
    <property type="match status" value="1"/>
</dbReference>
<sequence>MKRKIHLLFLLSCAALFSTSCTKNDDVGSYFHEGASYSKSTGLDAESKWLYDARDNELYPVVEFGGKYWMAENLRYEAEGAMLNADNPSKEYGCLYDWSLAKTACPAGWHLSSDADWKDLEKALGMADTDLSMLGGRTLANISDLKAETGWNNGNNGSNTTLFSMLPAGRYAVGVFENIEDYAFFWTSTQDTENESIGRYVFHSRDQVTRTHVDHSIAQSCRCVLDY</sequence>
<name>A0A6S6S1S2_9BACT</name>
<protein>
    <recommendedName>
        <fullName evidence="2">Fibrobacter succinogenes major paralogous domain-containing protein</fullName>
    </recommendedName>
</protein>
<evidence type="ECO:0000256" key="1">
    <source>
        <dbReference type="SAM" id="SignalP"/>
    </source>
</evidence>
<dbReference type="InterPro" id="IPR011871">
    <property type="entry name" value="Fib_succ_major"/>
</dbReference>
<feature type="signal peptide" evidence="1">
    <location>
        <begin position="1"/>
        <end position="23"/>
    </location>
</feature>
<accession>A0A6S6S1S2</accession>
<dbReference type="EMBL" id="CACVAQ010000026">
    <property type="protein sequence ID" value="CAA6799272.1"/>
    <property type="molecule type" value="Genomic_DNA"/>
</dbReference>
<dbReference type="AlphaFoldDB" id="A0A6S6S1S2"/>
<organism evidence="3">
    <name type="scientific">uncultured Aureispira sp</name>
    <dbReference type="NCBI Taxonomy" id="1331704"/>
    <lineage>
        <taxon>Bacteria</taxon>
        <taxon>Pseudomonadati</taxon>
        <taxon>Bacteroidota</taxon>
        <taxon>Saprospiria</taxon>
        <taxon>Saprospirales</taxon>
        <taxon>Saprospiraceae</taxon>
        <taxon>Aureispira</taxon>
        <taxon>environmental samples</taxon>
    </lineage>
</organism>
<dbReference type="Pfam" id="PF09603">
    <property type="entry name" value="Fib_succ_major"/>
    <property type="match status" value="1"/>
</dbReference>
<proteinExistence type="predicted"/>